<dbReference type="GO" id="GO:0017000">
    <property type="term" value="P:antibiotic biosynthetic process"/>
    <property type="evidence" value="ECO:0007669"/>
    <property type="project" value="UniProtKB-KW"/>
</dbReference>
<dbReference type="InterPro" id="IPR050411">
    <property type="entry name" value="AlphaKG_dependent_hydroxylases"/>
</dbReference>
<reference evidence="5 6" key="1">
    <citation type="journal article" date="2015" name="Int. J. Syst. Evol. Microbiol.">
        <title>Aestuariivita atlantica sp. nov., isolated from deep sea sediment of the Atlantic Ocean.</title>
        <authorList>
            <person name="Li G."/>
            <person name="Lai Q."/>
            <person name="Du Y."/>
            <person name="Liu X."/>
            <person name="Sun F."/>
            <person name="Shao Z."/>
        </authorList>
    </citation>
    <scope>NUCLEOTIDE SEQUENCE [LARGE SCALE GENOMIC DNA]</scope>
    <source>
        <strain evidence="5 6">22II-S11-z3</strain>
    </source>
</reference>
<feature type="domain" description="TauD/TfdA-like" evidence="4">
    <location>
        <begin position="54"/>
        <end position="311"/>
    </location>
</feature>
<dbReference type="OrthoDB" id="5491415at2"/>
<evidence type="ECO:0000259" key="4">
    <source>
        <dbReference type="Pfam" id="PF02668"/>
    </source>
</evidence>
<keyword evidence="3" id="KW-0045">Antibiotic biosynthesis</keyword>
<protein>
    <submittedName>
        <fullName evidence="5">Taurine catabolism dioxygenase TauD</fullName>
    </submittedName>
</protein>
<dbReference type="Pfam" id="PF02668">
    <property type="entry name" value="TauD"/>
    <property type="match status" value="1"/>
</dbReference>
<comment type="caution">
    <text evidence="5">The sequence shown here is derived from an EMBL/GenBank/DDBJ whole genome shotgun (WGS) entry which is preliminary data.</text>
</comment>
<evidence type="ECO:0000256" key="1">
    <source>
        <dbReference type="ARBA" id="ARBA00001954"/>
    </source>
</evidence>
<dbReference type="PANTHER" id="PTHR10696">
    <property type="entry name" value="GAMMA-BUTYROBETAINE HYDROXYLASE-RELATED"/>
    <property type="match status" value="1"/>
</dbReference>
<organism evidence="5 6">
    <name type="scientific">Pseudaestuariivita atlantica</name>
    <dbReference type="NCBI Taxonomy" id="1317121"/>
    <lineage>
        <taxon>Bacteria</taxon>
        <taxon>Pseudomonadati</taxon>
        <taxon>Pseudomonadota</taxon>
        <taxon>Alphaproteobacteria</taxon>
        <taxon>Rhodobacterales</taxon>
        <taxon>Paracoccaceae</taxon>
        <taxon>Pseudaestuariivita</taxon>
    </lineage>
</organism>
<sequence>MRMLEKMPERFEGPSAWVGADMAERREAWLHDLTAGEVAELEAAARAFAGTGRDIGEIKAEAFPLPRFAGHLKEVSDKLLNGCGFEVMRGLPVEWYDQRMAATIYCGIGAHLGRARSQNAAGHILGHVRDLGADPDDPNSRIYQTSARQTFHTDSADVVGLLCLQEAKEGGDSLLVSVETIYNRMREARPDLLALLFDPIATDRRGEVPEGMEPWMSIPPLSWFGGKLTVFYQRQYIDSAQRFEGAFRLTPAHVEALDLFDTLANDPALHLRMRLAPGDMQFVHNHGQLHDRTGFLDWPERARRRHLLRLWLTVDGDRALPPVFAERYGSITVGDRGGIITPATRLHAPIDPQG</sequence>
<dbReference type="InterPro" id="IPR003819">
    <property type="entry name" value="TauD/TfdA-like"/>
</dbReference>
<accession>A0A0L1JST8</accession>
<keyword evidence="6" id="KW-1185">Reference proteome</keyword>
<keyword evidence="2" id="KW-0560">Oxidoreductase</keyword>
<evidence type="ECO:0000313" key="5">
    <source>
        <dbReference type="EMBL" id="KNG94849.1"/>
    </source>
</evidence>
<dbReference type="PANTHER" id="PTHR10696:SF56">
    <property type="entry name" value="TAUD_TFDA-LIKE DOMAIN-CONTAINING PROTEIN"/>
    <property type="match status" value="1"/>
</dbReference>
<dbReference type="SUPFAM" id="SSF51197">
    <property type="entry name" value="Clavaminate synthase-like"/>
    <property type="match status" value="1"/>
</dbReference>
<dbReference type="Proteomes" id="UP000036938">
    <property type="component" value="Unassembled WGS sequence"/>
</dbReference>
<proteinExistence type="predicted"/>
<evidence type="ECO:0000256" key="3">
    <source>
        <dbReference type="ARBA" id="ARBA00023194"/>
    </source>
</evidence>
<comment type="cofactor">
    <cofactor evidence="1">
        <name>Fe(2+)</name>
        <dbReference type="ChEBI" id="CHEBI:29033"/>
    </cofactor>
</comment>
<dbReference type="AlphaFoldDB" id="A0A0L1JST8"/>
<name>A0A0L1JST8_9RHOB</name>
<dbReference type="STRING" id="1317121.ATO11_05565"/>
<dbReference type="GO" id="GO:0016706">
    <property type="term" value="F:2-oxoglutarate-dependent dioxygenase activity"/>
    <property type="evidence" value="ECO:0007669"/>
    <property type="project" value="UniProtKB-ARBA"/>
</dbReference>
<dbReference type="PATRIC" id="fig|1317121.7.peg.1493"/>
<dbReference type="Gene3D" id="3.60.130.10">
    <property type="entry name" value="Clavaminate synthase-like"/>
    <property type="match status" value="1"/>
</dbReference>
<gene>
    <name evidence="5" type="ORF">ATO11_05565</name>
</gene>
<dbReference type="EMBL" id="AQQZ01000002">
    <property type="protein sequence ID" value="KNG94849.1"/>
    <property type="molecule type" value="Genomic_DNA"/>
</dbReference>
<dbReference type="InterPro" id="IPR042098">
    <property type="entry name" value="TauD-like_sf"/>
</dbReference>
<evidence type="ECO:0000313" key="6">
    <source>
        <dbReference type="Proteomes" id="UP000036938"/>
    </source>
</evidence>
<keyword evidence="5" id="KW-0223">Dioxygenase</keyword>
<evidence type="ECO:0000256" key="2">
    <source>
        <dbReference type="ARBA" id="ARBA00023002"/>
    </source>
</evidence>